<organism evidence="3">
    <name type="scientific">Alexandrium monilatum</name>
    <dbReference type="NCBI Taxonomy" id="311494"/>
    <lineage>
        <taxon>Eukaryota</taxon>
        <taxon>Sar</taxon>
        <taxon>Alveolata</taxon>
        <taxon>Dinophyceae</taxon>
        <taxon>Gonyaulacales</taxon>
        <taxon>Pyrocystaceae</taxon>
        <taxon>Alexandrium</taxon>
    </lineage>
</organism>
<accession>A0A7S4T6C6</accession>
<dbReference type="AlphaFoldDB" id="A0A7S4T6C6"/>
<sequence>MEQQGLGYELFVSCLPITTVGLVCGGAFALALPHSAVTLLWGMIGVLVAAPIALFRTIRQRILNQHMVPGKWMLLVHLWRIQLLLPFADEGAARECFNCIPLTRALFSPSLVEVDHRMSGNPIALRSLRLLACPRVEGMKDGSWMVVREERPRNVTFYALESEEAALAFFGNWGYPRILYKWEPLRSRHVLLRQAGLNPLALNNIRRHASKRTAEASSHGEGEAEERPSKRPRRADG</sequence>
<proteinExistence type="predicted"/>
<name>A0A7S4T6C6_9DINO</name>
<reference evidence="3" key="1">
    <citation type="submission" date="2021-01" db="EMBL/GenBank/DDBJ databases">
        <authorList>
            <person name="Corre E."/>
            <person name="Pelletier E."/>
            <person name="Niang G."/>
            <person name="Scheremetjew M."/>
            <person name="Finn R."/>
            <person name="Kale V."/>
            <person name="Holt S."/>
            <person name="Cochrane G."/>
            <person name="Meng A."/>
            <person name="Brown T."/>
            <person name="Cohen L."/>
        </authorList>
    </citation>
    <scope>NUCLEOTIDE SEQUENCE</scope>
    <source>
        <strain evidence="3">CCMP3105</strain>
    </source>
</reference>
<feature type="transmembrane region" description="Helical" evidence="2">
    <location>
        <begin position="38"/>
        <end position="58"/>
    </location>
</feature>
<evidence type="ECO:0000313" key="3">
    <source>
        <dbReference type="EMBL" id="CAE4666063.1"/>
    </source>
</evidence>
<evidence type="ECO:0000256" key="1">
    <source>
        <dbReference type="SAM" id="MobiDB-lite"/>
    </source>
</evidence>
<keyword evidence="2" id="KW-0472">Membrane</keyword>
<feature type="compositionally biased region" description="Basic and acidic residues" evidence="1">
    <location>
        <begin position="212"/>
        <end position="237"/>
    </location>
</feature>
<dbReference type="EMBL" id="HBNR01087834">
    <property type="protein sequence ID" value="CAE4666063.1"/>
    <property type="molecule type" value="Transcribed_RNA"/>
</dbReference>
<feature type="transmembrane region" description="Helical" evidence="2">
    <location>
        <begin position="12"/>
        <end position="32"/>
    </location>
</feature>
<gene>
    <name evidence="3" type="ORF">AMON00008_LOCUS62966</name>
</gene>
<protein>
    <submittedName>
        <fullName evidence="3">Uncharacterized protein</fullName>
    </submittedName>
</protein>
<feature type="region of interest" description="Disordered" evidence="1">
    <location>
        <begin position="209"/>
        <end position="237"/>
    </location>
</feature>
<keyword evidence="2" id="KW-1133">Transmembrane helix</keyword>
<keyword evidence="2" id="KW-0812">Transmembrane</keyword>
<evidence type="ECO:0000256" key="2">
    <source>
        <dbReference type="SAM" id="Phobius"/>
    </source>
</evidence>